<proteinExistence type="predicted"/>
<accession>A0A8I6Z8C4</accession>
<dbReference type="Proteomes" id="UP000011116">
    <property type="component" value="Chromosome 7H"/>
</dbReference>
<evidence type="ECO:0000313" key="2">
    <source>
        <dbReference type="EnsemblPlants" id="HORVU.MOREX.r3.7HG0664710.1.CDS1"/>
    </source>
</evidence>
<dbReference type="EnsemblPlants" id="HORVU.MOREX.r3.7HG0664710.1">
    <property type="protein sequence ID" value="HORVU.MOREX.r3.7HG0664710.1.CDS1"/>
    <property type="gene ID" value="HORVU.MOREX.r3.7HG0664710"/>
</dbReference>
<sequence length="127" mass="15201">MLQQALDVAPPPRLNTAQDRAEHAARQRRLLVAQEDERVMAEWRRRHPKDVAYEQVYWARRREEDTRRRREERLDRRRRKALANAHADIVAARGRSFFTENDDRWLDIWLSTSDDTDEDDDSDDGSD</sequence>
<evidence type="ECO:0000256" key="1">
    <source>
        <dbReference type="SAM" id="MobiDB-lite"/>
    </source>
</evidence>
<organism evidence="2 3">
    <name type="scientific">Hordeum vulgare subsp. vulgare</name>
    <name type="common">Domesticated barley</name>
    <dbReference type="NCBI Taxonomy" id="112509"/>
    <lineage>
        <taxon>Eukaryota</taxon>
        <taxon>Viridiplantae</taxon>
        <taxon>Streptophyta</taxon>
        <taxon>Embryophyta</taxon>
        <taxon>Tracheophyta</taxon>
        <taxon>Spermatophyta</taxon>
        <taxon>Magnoliopsida</taxon>
        <taxon>Liliopsida</taxon>
        <taxon>Poales</taxon>
        <taxon>Poaceae</taxon>
        <taxon>BOP clade</taxon>
        <taxon>Pooideae</taxon>
        <taxon>Triticodae</taxon>
        <taxon>Triticeae</taxon>
        <taxon>Hordeinae</taxon>
        <taxon>Hordeum</taxon>
    </lineage>
</organism>
<dbReference type="Gramene" id="HORVU.MOREX.r3.7HG0664710.1">
    <property type="protein sequence ID" value="HORVU.MOREX.r3.7HG0664710.1.CDS1"/>
    <property type="gene ID" value="HORVU.MOREX.r3.7HG0664710"/>
</dbReference>
<dbReference type="AlphaFoldDB" id="A0A8I6Z8C4"/>
<feature type="region of interest" description="Disordered" evidence="1">
    <location>
        <begin position="1"/>
        <end position="22"/>
    </location>
</feature>
<reference evidence="2" key="2">
    <citation type="submission" date="2020-10" db="EMBL/GenBank/DDBJ databases">
        <authorList>
            <person name="Scholz U."/>
            <person name="Mascher M."/>
            <person name="Fiebig A."/>
        </authorList>
    </citation>
    <scope>NUCLEOTIDE SEQUENCE [LARGE SCALE GENOMIC DNA]</scope>
    <source>
        <strain evidence="2">cv. Morex</strain>
    </source>
</reference>
<name>A0A8I6Z8C4_HORVV</name>
<reference evidence="2" key="3">
    <citation type="submission" date="2022-01" db="UniProtKB">
        <authorList>
            <consortium name="EnsemblPlants"/>
        </authorList>
    </citation>
    <scope>IDENTIFICATION</scope>
    <source>
        <strain evidence="2">subsp. vulgare</strain>
    </source>
</reference>
<evidence type="ECO:0000313" key="3">
    <source>
        <dbReference type="Proteomes" id="UP000011116"/>
    </source>
</evidence>
<keyword evidence="3" id="KW-1185">Reference proteome</keyword>
<protein>
    <submittedName>
        <fullName evidence="2">Uncharacterized protein</fullName>
    </submittedName>
</protein>
<reference evidence="3" key="1">
    <citation type="journal article" date="2012" name="Nature">
        <title>A physical, genetic and functional sequence assembly of the barley genome.</title>
        <authorList>
            <consortium name="The International Barley Genome Sequencing Consortium"/>
            <person name="Mayer K.F."/>
            <person name="Waugh R."/>
            <person name="Brown J.W."/>
            <person name="Schulman A."/>
            <person name="Langridge P."/>
            <person name="Platzer M."/>
            <person name="Fincher G.B."/>
            <person name="Muehlbauer G.J."/>
            <person name="Sato K."/>
            <person name="Close T.J."/>
            <person name="Wise R.P."/>
            <person name="Stein N."/>
        </authorList>
    </citation>
    <scope>NUCLEOTIDE SEQUENCE [LARGE SCALE GENOMIC DNA]</scope>
    <source>
        <strain evidence="3">cv. Morex</strain>
    </source>
</reference>